<evidence type="ECO:0000256" key="1">
    <source>
        <dbReference type="ARBA" id="ARBA00011073"/>
    </source>
</evidence>
<evidence type="ECO:0000256" key="3">
    <source>
        <dbReference type="PROSITE-ProRule" id="PRU01240"/>
    </source>
</evidence>
<accession>A0ABP6UHA7</accession>
<organism evidence="7 8">
    <name type="scientific">Streptomyces prasinosporus</name>
    <dbReference type="NCBI Taxonomy" id="68256"/>
    <lineage>
        <taxon>Bacteria</taxon>
        <taxon>Bacillati</taxon>
        <taxon>Actinomycetota</taxon>
        <taxon>Actinomycetes</taxon>
        <taxon>Kitasatosporales</taxon>
        <taxon>Streptomycetaceae</taxon>
        <taxon>Streptomyces</taxon>
        <taxon>Streptomyces albogriseolus group</taxon>
    </lineage>
</organism>
<name>A0ABP6UHA7_9ACTN</name>
<evidence type="ECO:0000313" key="7">
    <source>
        <dbReference type="EMBL" id="GAA3506864.1"/>
    </source>
</evidence>
<dbReference type="InterPro" id="IPR023827">
    <property type="entry name" value="Peptidase_S8_Asp-AS"/>
</dbReference>
<protein>
    <recommendedName>
        <fullName evidence="6">Peptidase S8/S53 domain-containing protein</fullName>
    </recommendedName>
</protein>
<evidence type="ECO:0000256" key="4">
    <source>
        <dbReference type="SAM" id="MobiDB-lite"/>
    </source>
</evidence>
<feature type="signal peptide" evidence="5">
    <location>
        <begin position="1"/>
        <end position="26"/>
    </location>
</feature>
<comment type="caution">
    <text evidence="7">The sequence shown here is derived from an EMBL/GenBank/DDBJ whole genome shotgun (WGS) entry which is preliminary data.</text>
</comment>
<evidence type="ECO:0000313" key="8">
    <source>
        <dbReference type="Proteomes" id="UP001501455"/>
    </source>
</evidence>
<dbReference type="InterPro" id="IPR000209">
    <property type="entry name" value="Peptidase_S8/S53_dom"/>
</dbReference>
<dbReference type="EMBL" id="BAAAXF010000095">
    <property type="protein sequence ID" value="GAA3506864.1"/>
    <property type="molecule type" value="Genomic_DNA"/>
</dbReference>
<evidence type="ECO:0000259" key="6">
    <source>
        <dbReference type="Pfam" id="PF00082"/>
    </source>
</evidence>
<evidence type="ECO:0000256" key="2">
    <source>
        <dbReference type="ARBA" id="ARBA00022801"/>
    </source>
</evidence>
<dbReference type="Proteomes" id="UP001501455">
    <property type="component" value="Unassembled WGS sequence"/>
</dbReference>
<comment type="similarity">
    <text evidence="1 3">Belongs to the peptidase S8 family.</text>
</comment>
<dbReference type="PROSITE" id="PS00136">
    <property type="entry name" value="SUBTILASE_ASP"/>
    <property type="match status" value="1"/>
</dbReference>
<proteinExistence type="inferred from homology"/>
<gene>
    <name evidence="7" type="ORF">GCM10019016_139790</name>
</gene>
<feature type="region of interest" description="Disordered" evidence="4">
    <location>
        <begin position="120"/>
        <end position="183"/>
    </location>
</feature>
<dbReference type="Gene3D" id="3.40.50.200">
    <property type="entry name" value="Peptidase S8/S53 domain"/>
    <property type="match status" value="1"/>
</dbReference>
<feature type="domain" description="Peptidase S8/S53" evidence="6">
    <location>
        <begin position="50"/>
        <end position="103"/>
    </location>
</feature>
<sequence length="183" mass="19341">MRKRPAALGGLLAAALVLIPATPAYADGIRDRQWALDALHTDQVWPTTRGAGVTVAVLDTGVEADHPDLDGNVLRMTRPTGWRPGRVHLFTSTRSWATGRLQATDSPPWSDLFIGHASPAASAATDPGRSRAAVRRPGSSPGTIAVRQLLPAGKTARRSARDRRGRRRPAAATPRSGGQLAGP</sequence>
<keyword evidence="8" id="KW-1185">Reference proteome</keyword>
<keyword evidence="2" id="KW-0378">Hydrolase</keyword>
<dbReference type="Pfam" id="PF00082">
    <property type="entry name" value="Peptidase_S8"/>
    <property type="match status" value="1"/>
</dbReference>
<feature type="chain" id="PRO_5045320777" description="Peptidase S8/S53 domain-containing protein" evidence="5">
    <location>
        <begin position="27"/>
        <end position="183"/>
    </location>
</feature>
<dbReference type="InterPro" id="IPR036852">
    <property type="entry name" value="Peptidase_S8/S53_dom_sf"/>
</dbReference>
<comment type="caution">
    <text evidence="3">Lacks conserved residue(s) required for the propagation of feature annotation.</text>
</comment>
<keyword evidence="5" id="KW-0732">Signal</keyword>
<dbReference type="PROSITE" id="PS51892">
    <property type="entry name" value="SUBTILASE"/>
    <property type="match status" value="1"/>
</dbReference>
<dbReference type="SUPFAM" id="SSF52743">
    <property type="entry name" value="Subtilisin-like"/>
    <property type="match status" value="1"/>
</dbReference>
<evidence type="ECO:0000256" key="5">
    <source>
        <dbReference type="SAM" id="SignalP"/>
    </source>
</evidence>
<feature type="compositionally biased region" description="Basic residues" evidence="4">
    <location>
        <begin position="155"/>
        <end position="169"/>
    </location>
</feature>
<reference evidence="8" key="1">
    <citation type="journal article" date="2019" name="Int. J. Syst. Evol. Microbiol.">
        <title>The Global Catalogue of Microorganisms (GCM) 10K type strain sequencing project: providing services to taxonomists for standard genome sequencing and annotation.</title>
        <authorList>
            <consortium name="The Broad Institute Genomics Platform"/>
            <consortium name="The Broad Institute Genome Sequencing Center for Infectious Disease"/>
            <person name="Wu L."/>
            <person name="Ma J."/>
        </authorList>
    </citation>
    <scope>NUCLEOTIDE SEQUENCE [LARGE SCALE GENOMIC DNA]</scope>
    <source>
        <strain evidence="8">JCM 4816</strain>
    </source>
</reference>